<sequence length="148" mass="16514">MFNATTTILRRSSNPGAVIIPPLLVDTSGDITRDEDSENGTYSIIDNANNPRHESDNLVECLTPKGDLFEIHNLSPIKYDSIIEAFHLDLEAVVCPNVSPSLHFFLRRFHLREALHGLVEAPRCEYELFHALDLLLDFAGSELELAGV</sequence>
<proteinExistence type="predicted"/>
<reference evidence="1 2" key="1">
    <citation type="journal article" date="2015" name="Sci. Rep.">
        <title>The power of single molecule real-time sequencing technology in the de novo assembly of a eukaryotic genome.</title>
        <authorList>
            <person name="Sakai H."/>
            <person name="Naito K."/>
            <person name="Ogiso-Tanaka E."/>
            <person name="Takahashi Y."/>
            <person name="Iseki K."/>
            <person name="Muto C."/>
            <person name="Satou K."/>
            <person name="Teruya K."/>
            <person name="Shiroma A."/>
            <person name="Shimoji M."/>
            <person name="Hirano T."/>
            <person name="Itoh T."/>
            <person name="Kaga A."/>
            <person name="Tomooka N."/>
        </authorList>
    </citation>
    <scope>NUCLEOTIDE SEQUENCE [LARGE SCALE GENOMIC DNA]</scope>
    <source>
        <strain evidence="2">cv. Shumari</strain>
    </source>
</reference>
<dbReference type="AlphaFoldDB" id="A0A0S3RVA3"/>
<accession>A0A0S3RVA3</accession>
<dbReference type="EMBL" id="AP015037">
    <property type="protein sequence ID" value="BAT84492.1"/>
    <property type="molecule type" value="Genomic_DNA"/>
</dbReference>
<organism evidence="1 2">
    <name type="scientific">Vigna angularis var. angularis</name>
    <dbReference type="NCBI Taxonomy" id="157739"/>
    <lineage>
        <taxon>Eukaryota</taxon>
        <taxon>Viridiplantae</taxon>
        <taxon>Streptophyta</taxon>
        <taxon>Embryophyta</taxon>
        <taxon>Tracheophyta</taxon>
        <taxon>Spermatophyta</taxon>
        <taxon>Magnoliopsida</taxon>
        <taxon>eudicotyledons</taxon>
        <taxon>Gunneridae</taxon>
        <taxon>Pentapetalae</taxon>
        <taxon>rosids</taxon>
        <taxon>fabids</taxon>
        <taxon>Fabales</taxon>
        <taxon>Fabaceae</taxon>
        <taxon>Papilionoideae</taxon>
        <taxon>50 kb inversion clade</taxon>
        <taxon>NPAAA clade</taxon>
        <taxon>indigoferoid/millettioid clade</taxon>
        <taxon>Phaseoleae</taxon>
        <taxon>Vigna</taxon>
    </lineage>
</organism>
<protein>
    <submittedName>
        <fullName evidence="1">Uncharacterized protein</fullName>
    </submittedName>
</protein>
<gene>
    <name evidence="1" type="primary">Vigan.04G188700</name>
    <name evidence="1" type="ORF">VIGAN_04188700</name>
</gene>
<name>A0A0S3RVA3_PHAAN</name>
<dbReference type="Proteomes" id="UP000291084">
    <property type="component" value="Chromosome 4"/>
</dbReference>
<keyword evidence="2" id="KW-1185">Reference proteome</keyword>
<evidence type="ECO:0000313" key="2">
    <source>
        <dbReference type="Proteomes" id="UP000291084"/>
    </source>
</evidence>
<evidence type="ECO:0000313" key="1">
    <source>
        <dbReference type="EMBL" id="BAT84492.1"/>
    </source>
</evidence>